<keyword evidence="1" id="KW-0812">Transmembrane</keyword>
<name>X1JUB6_9ZZZZ</name>
<reference evidence="2" key="1">
    <citation type="journal article" date="2014" name="Front. Microbiol.">
        <title>High frequency of phylogenetically diverse reductive dehalogenase-homologous genes in deep subseafloor sedimentary metagenomes.</title>
        <authorList>
            <person name="Kawai M."/>
            <person name="Futagami T."/>
            <person name="Toyoda A."/>
            <person name="Takaki Y."/>
            <person name="Nishi S."/>
            <person name="Hori S."/>
            <person name="Arai W."/>
            <person name="Tsubouchi T."/>
            <person name="Morono Y."/>
            <person name="Uchiyama I."/>
            <person name="Ito T."/>
            <person name="Fujiyama A."/>
            <person name="Inagaki F."/>
            <person name="Takami H."/>
        </authorList>
    </citation>
    <scope>NUCLEOTIDE SEQUENCE</scope>
    <source>
        <strain evidence="2">Expedition CK06-06</strain>
    </source>
</reference>
<evidence type="ECO:0000256" key="1">
    <source>
        <dbReference type="SAM" id="Phobius"/>
    </source>
</evidence>
<sequence>MRENIKIVLIGTLVFAGGLALGSFAMIGIKTQELQEAQNDADYWKNRYNNLLGDYNDLTNDYNN</sequence>
<dbReference type="EMBL" id="BARU01043775">
    <property type="protein sequence ID" value="GAH84970.1"/>
    <property type="molecule type" value="Genomic_DNA"/>
</dbReference>
<feature type="transmembrane region" description="Helical" evidence="1">
    <location>
        <begin position="7"/>
        <end position="29"/>
    </location>
</feature>
<accession>X1JUB6</accession>
<protein>
    <submittedName>
        <fullName evidence="2">Uncharacterized protein</fullName>
    </submittedName>
</protein>
<evidence type="ECO:0000313" key="2">
    <source>
        <dbReference type="EMBL" id="GAH84970.1"/>
    </source>
</evidence>
<organism evidence="2">
    <name type="scientific">marine sediment metagenome</name>
    <dbReference type="NCBI Taxonomy" id="412755"/>
    <lineage>
        <taxon>unclassified sequences</taxon>
        <taxon>metagenomes</taxon>
        <taxon>ecological metagenomes</taxon>
    </lineage>
</organism>
<dbReference type="AlphaFoldDB" id="X1JUB6"/>
<gene>
    <name evidence="2" type="ORF">S03H2_66960</name>
</gene>
<keyword evidence="1" id="KW-0472">Membrane</keyword>
<feature type="non-terminal residue" evidence="2">
    <location>
        <position position="64"/>
    </location>
</feature>
<comment type="caution">
    <text evidence="2">The sequence shown here is derived from an EMBL/GenBank/DDBJ whole genome shotgun (WGS) entry which is preliminary data.</text>
</comment>
<proteinExistence type="predicted"/>
<keyword evidence="1" id="KW-1133">Transmembrane helix</keyword>